<evidence type="ECO:0000256" key="2">
    <source>
        <dbReference type="SAM" id="Phobius"/>
    </source>
</evidence>
<feature type="transmembrane region" description="Helical" evidence="2">
    <location>
        <begin position="164"/>
        <end position="187"/>
    </location>
</feature>
<organism evidence="3 4">
    <name type="scientific">Serendipita vermifera MAFF 305830</name>
    <dbReference type="NCBI Taxonomy" id="933852"/>
    <lineage>
        <taxon>Eukaryota</taxon>
        <taxon>Fungi</taxon>
        <taxon>Dikarya</taxon>
        <taxon>Basidiomycota</taxon>
        <taxon>Agaricomycotina</taxon>
        <taxon>Agaricomycetes</taxon>
        <taxon>Sebacinales</taxon>
        <taxon>Serendipitaceae</taxon>
        <taxon>Serendipita</taxon>
    </lineage>
</organism>
<dbReference type="HOGENOM" id="CLU_1526084_0_0_1"/>
<protein>
    <submittedName>
        <fullName evidence="3">Uncharacterized protein</fullName>
    </submittedName>
</protein>
<dbReference type="Proteomes" id="UP000054097">
    <property type="component" value="Unassembled WGS sequence"/>
</dbReference>
<dbReference type="EMBL" id="KN824292">
    <property type="protein sequence ID" value="KIM28641.1"/>
    <property type="molecule type" value="Genomic_DNA"/>
</dbReference>
<proteinExistence type="predicted"/>
<evidence type="ECO:0000256" key="1">
    <source>
        <dbReference type="SAM" id="MobiDB-lite"/>
    </source>
</evidence>
<accession>A0A0C3BB39</accession>
<sequence>MSTENNNLEAGIAQPLLPPTTSAPRKSSVGWEICRIIFRIILSELWALLNTEFNGMIATHHGRTRDPSLRTISLPGYDTLLRETMYLGATGGAVLYPIMTAFILTKNHLFPSTQNGEDAPLTVILNMFIELGKPVAVGATAGAIGSTILRDHELMLDPEHAARAGALGGTVLIPGFLIGIIVSMMIYKRFFARN</sequence>
<reference evidence="3 4" key="1">
    <citation type="submission" date="2014-04" db="EMBL/GenBank/DDBJ databases">
        <authorList>
            <consortium name="DOE Joint Genome Institute"/>
            <person name="Kuo A."/>
            <person name="Zuccaro A."/>
            <person name="Kohler A."/>
            <person name="Nagy L.G."/>
            <person name="Floudas D."/>
            <person name="Copeland A."/>
            <person name="Barry K.W."/>
            <person name="Cichocki N."/>
            <person name="Veneault-Fourrey C."/>
            <person name="LaButti K."/>
            <person name="Lindquist E.A."/>
            <person name="Lipzen A."/>
            <person name="Lundell T."/>
            <person name="Morin E."/>
            <person name="Murat C."/>
            <person name="Sun H."/>
            <person name="Tunlid A."/>
            <person name="Henrissat B."/>
            <person name="Grigoriev I.V."/>
            <person name="Hibbett D.S."/>
            <person name="Martin F."/>
            <person name="Nordberg H.P."/>
            <person name="Cantor M.N."/>
            <person name="Hua S.X."/>
        </authorList>
    </citation>
    <scope>NUCLEOTIDE SEQUENCE [LARGE SCALE GENOMIC DNA]</scope>
    <source>
        <strain evidence="3 4">MAFF 305830</strain>
    </source>
</reference>
<feature type="region of interest" description="Disordered" evidence="1">
    <location>
        <begin position="1"/>
        <end position="26"/>
    </location>
</feature>
<evidence type="ECO:0000313" key="3">
    <source>
        <dbReference type="EMBL" id="KIM28641.1"/>
    </source>
</evidence>
<keyword evidence="4" id="KW-1185">Reference proteome</keyword>
<keyword evidence="2" id="KW-0812">Transmembrane</keyword>
<name>A0A0C3BB39_SERVB</name>
<dbReference type="AlphaFoldDB" id="A0A0C3BB39"/>
<evidence type="ECO:0000313" key="4">
    <source>
        <dbReference type="Proteomes" id="UP000054097"/>
    </source>
</evidence>
<keyword evidence="2" id="KW-0472">Membrane</keyword>
<gene>
    <name evidence="3" type="ORF">M408DRAFT_23680</name>
</gene>
<feature type="transmembrane region" description="Helical" evidence="2">
    <location>
        <begin position="85"/>
        <end position="104"/>
    </location>
</feature>
<reference evidence="4" key="2">
    <citation type="submission" date="2015-01" db="EMBL/GenBank/DDBJ databases">
        <title>Evolutionary Origins and Diversification of the Mycorrhizal Mutualists.</title>
        <authorList>
            <consortium name="DOE Joint Genome Institute"/>
            <consortium name="Mycorrhizal Genomics Consortium"/>
            <person name="Kohler A."/>
            <person name="Kuo A."/>
            <person name="Nagy L.G."/>
            <person name="Floudas D."/>
            <person name="Copeland A."/>
            <person name="Barry K.W."/>
            <person name="Cichocki N."/>
            <person name="Veneault-Fourrey C."/>
            <person name="LaButti K."/>
            <person name="Lindquist E.A."/>
            <person name="Lipzen A."/>
            <person name="Lundell T."/>
            <person name="Morin E."/>
            <person name="Murat C."/>
            <person name="Riley R."/>
            <person name="Ohm R."/>
            <person name="Sun H."/>
            <person name="Tunlid A."/>
            <person name="Henrissat B."/>
            <person name="Grigoriev I.V."/>
            <person name="Hibbett D.S."/>
            <person name="Martin F."/>
        </authorList>
    </citation>
    <scope>NUCLEOTIDE SEQUENCE [LARGE SCALE GENOMIC DNA]</scope>
    <source>
        <strain evidence="4">MAFF 305830</strain>
    </source>
</reference>
<keyword evidence="2" id="KW-1133">Transmembrane helix</keyword>